<dbReference type="InterPro" id="IPR041219">
    <property type="entry name" value="Phage_lysozyme2"/>
</dbReference>
<dbReference type="Pfam" id="PF18013">
    <property type="entry name" value="Phage_lysozyme2"/>
    <property type="match status" value="1"/>
</dbReference>
<keyword evidence="1" id="KW-0175">Coiled coil</keyword>
<keyword evidence="3" id="KW-1133">Transmembrane helix</keyword>
<feature type="region of interest" description="Disordered" evidence="2">
    <location>
        <begin position="941"/>
        <end position="983"/>
    </location>
</feature>
<feature type="coiled-coil region" evidence="1">
    <location>
        <begin position="984"/>
        <end position="1011"/>
    </location>
</feature>
<feature type="transmembrane region" description="Helical" evidence="3">
    <location>
        <begin position="709"/>
        <end position="735"/>
    </location>
</feature>
<feature type="compositionally biased region" description="Low complexity" evidence="2">
    <location>
        <begin position="943"/>
        <end position="960"/>
    </location>
</feature>
<dbReference type="Gene3D" id="1.10.530.10">
    <property type="match status" value="1"/>
</dbReference>
<evidence type="ECO:0000256" key="3">
    <source>
        <dbReference type="SAM" id="Phobius"/>
    </source>
</evidence>
<sequence>MANVEQYIFNVDAETSKAVAKLQELEKLMQNIEEIRNKGVDNYSTTTQKDMDKSLRSMSQLTRMYRNMSGDLNQLKQKMRDMSSSIQIPKGATEQQRQEINKLKQAMDDQSRNAIMQQRQLQREYEKTLARHRETVSFQQKSSKDFKHIFNSNDVYNLPSGAENFDRAKRVMQQMAQDTDGVTSKVKDLKTQIQEVMKLDRRSESLSRRAEASNYMSHQQASNFKKDYFTATQDYTRQREQNLNEMTKIGQKRTDISSQIKDIENNPAATQAEIDKKVALQQTIEALDKEREARMEFDRVLNRTTENMKQYNQRVSKNGGVEVKPDRGTALGMAYERAPALGFAMTGAVGAVAGGLYMQGASLNKGMRDDVIGMGSHAGLEGDQWRSQIRDAALEGGLQDKLGFTGQEMLQFQGGYMSANGFSNMDDLNSAMVNQARFSRSAGIDAQTTGDFFSSMFKTGAVSGNQVKDIQDGFIGAIKQSGMEGREKDQLKALQGLLGSVSNGRALNNQDVMNVMGMQSMLAGTGVRSLQGEQGGQLLTNMNEGLRQGVNNPQLRLLMGQGTKYQGLSGSWELRERMEKGISDPDNIRDLAAAAESVTTNESGQNEAFARIVQSQLGVDITSSQTEGLMGLYRDGSLTKENLQGVLEGNKGVGAEAGADKLDQYQKSHEATDNQSEATTQKQATQLYDYGEVLRKANASMSGFNAATYAGILAMGAFTVAAMTAAASLGGSALLRKGVGALSGRFGKGQHATAGAGGATTFAAGTGGRPGGGGGVAAGAGAAGTGGIVGADGRPISSAATAAAEGASGGSKGILGKIGGWFGGGGAASGAVEGAATGASGGMLSKAGSFLNKAALPIGIATGVGSIVMAPEDKKGEATGAAAGGILGGIGAGAATGAALGSIVPGVGNIVGGIGGGIVGGIAGSSLGGWIGGMFDGGKTETAEAATQTSESTSKTQESTVKNQLDKENTNTKDRAETKRTDNIAQERENLKIYENLLSRAEAMLNQARLQNGIFGSNTSNDATGTVAASPLEGNSNSEKIWNFFADKGFKPSAIAGIMGNLQQESGLDPTAKNSSSGAFGVGQWLGGRKKNLQDFAKKGGMDVNSLDTQLQFMWKEMNGGESTFKSILNRHGGMDALKGANVSNATELFEKAFERSGGSAMPKRQKYAQDFYDKFGSTQYKDNSKARAATATASSSKLQVNSNINVSVSGNESVAGKVKNSSELKKLGQVVQSRMFNSSNFYSKETKRV</sequence>
<dbReference type="EMBL" id="OQ884030">
    <property type="protein sequence ID" value="WNO29825.1"/>
    <property type="molecule type" value="Genomic_DNA"/>
</dbReference>
<keyword evidence="3" id="KW-0812">Transmembrane</keyword>
<feature type="domain" description="Phage tail lysozyme" evidence="4">
    <location>
        <begin position="1037"/>
        <end position="1176"/>
    </location>
</feature>
<protein>
    <submittedName>
        <fullName evidence="5">Tail lysin 2</fullName>
    </submittedName>
</protein>
<evidence type="ECO:0000313" key="5">
    <source>
        <dbReference type="EMBL" id="WNO29825.1"/>
    </source>
</evidence>
<organism evidence="5">
    <name type="scientific">Bacillus phage SDFMU_Pbc</name>
    <dbReference type="NCBI Taxonomy" id="3076135"/>
    <lineage>
        <taxon>Viruses</taxon>
        <taxon>Duplodnaviria</taxon>
        <taxon>Heunggongvirae</taxon>
        <taxon>Uroviricota</taxon>
        <taxon>Caudoviricetes</taxon>
        <taxon>Herelleviridae</taxon>
        <taxon>Bastillevirinae</taxon>
        <taxon>Agatevirus</taxon>
        <taxon>Agatevirus agate</taxon>
    </lineage>
</organism>
<evidence type="ECO:0000259" key="4">
    <source>
        <dbReference type="Pfam" id="PF18013"/>
    </source>
</evidence>
<feature type="coiled-coil region" evidence="1">
    <location>
        <begin position="15"/>
        <end position="120"/>
    </location>
</feature>
<keyword evidence="3" id="KW-0472">Membrane</keyword>
<reference evidence="5" key="1">
    <citation type="submission" date="2023-04" db="EMBL/GenBank/DDBJ databases">
        <authorList>
            <person name="Zhang X."/>
        </authorList>
    </citation>
    <scope>NUCLEOTIDE SEQUENCE</scope>
</reference>
<evidence type="ECO:0000256" key="1">
    <source>
        <dbReference type="SAM" id="Coils"/>
    </source>
</evidence>
<accession>A0AA96KRX4</accession>
<proteinExistence type="predicted"/>
<name>A0AA96KRX4_9CAUD</name>
<evidence type="ECO:0000256" key="2">
    <source>
        <dbReference type="SAM" id="MobiDB-lite"/>
    </source>
</evidence>
<feature type="compositionally biased region" description="Basic and acidic residues" evidence="2">
    <location>
        <begin position="964"/>
        <end position="983"/>
    </location>
</feature>